<dbReference type="Gene3D" id="3.10.20.310">
    <property type="entry name" value="membrane protein fhac"/>
    <property type="match status" value="1"/>
</dbReference>
<evidence type="ECO:0000256" key="4">
    <source>
        <dbReference type="ARBA" id="ARBA00022692"/>
    </source>
</evidence>
<evidence type="ECO:0000256" key="5">
    <source>
        <dbReference type="ARBA" id="ARBA00022989"/>
    </source>
</evidence>
<keyword evidence="6 8" id="KW-0472">Membrane</keyword>
<keyword evidence="2" id="KW-1003">Cell membrane</keyword>
<organism evidence="10">
    <name type="scientific">freshwater metagenome</name>
    <dbReference type="NCBI Taxonomy" id="449393"/>
    <lineage>
        <taxon>unclassified sequences</taxon>
        <taxon>metagenomes</taxon>
        <taxon>ecological metagenomes</taxon>
    </lineage>
</organism>
<reference evidence="10" key="1">
    <citation type="submission" date="2020-05" db="EMBL/GenBank/DDBJ databases">
        <authorList>
            <person name="Chiriac C."/>
            <person name="Salcher M."/>
            <person name="Ghai R."/>
            <person name="Kavagutti S V."/>
        </authorList>
    </citation>
    <scope>NUCLEOTIDE SEQUENCE</scope>
</reference>
<accession>A0A6J6DB67</accession>
<dbReference type="PROSITE" id="PS51779">
    <property type="entry name" value="POTRA"/>
    <property type="match status" value="1"/>
</dbReference>
<dbReference type="InterPro" id="IPR050487">
    <property type="entry name" value="FtsQ_DivIB"/>
</dbReference>
<dbReference type="EMBL" id="CAEZTC010000088">
    <property type="protein sequence ID" value="CAB4560475.1"/>
    <property type="molecule type" value="Genomic_DNA"/>
</dbReference>
<keyword evidence="3" id="KW-0132">Cell division</keyword>
<dbReference type="Pfam" id="PF03799">
    <property type="entry name" value="FtsQ_DivIB_C"/>
    <property type="match status" value="1"/>
</dbReference>
<evidence type="ECO:0000256" key="7">
    <source>
        <dbReference type="ARBA" id="ARBA00023306"/>
    </source>
</evidence>
<dbReference type="AlphaFoldDB" id="A0A6J6DB67"/>
<evidence type="ECO:0000256" key="8">
    <source>
        <dbReference type="SAM" id="Phobius"/>
    </source>
</evidence>
<feature type="transmembrane region" description="Helical" evidence="8">
    <location>
        <begin position="160"/>
        <end position="184"/>
    </location>
</feature>
<comment type="subcellular location">
    <subcellularLocation>
        <location evidence="1">Membrane</location>
    </subcellularLocation>
</comment>
<dbReference type="InterPro" id="IPR013685">
    <property type="entry name" value="POTRA_FtsQ_type"/>
</dbReference>
<keyword evidence="5 8" id="KW-1133">Transmembrane helix</keyword>
<protein>
    <submittedName>
        <fullName evidence="10">Unannotated protein</fullName>
    </submittedName>
</protein>
<dbReference type="PANTHER" id="PTHR37820:SF1">
    <property type="entry name" value="CELL DIVISION PROTEIN FTSQ"/>
    <property type="match status" value="1"/>
</dbReference>
<dbReference type="InterPro" id="IPR005548">
    <property type="entry name" value="Cell_div_FtsQ/DivIB_C"/>
</dbReference>
<evidence type="ECO:0000313" key="10">
    <source>
        <dbReference type="EMBL" id="CAB4560475.1"/>
    </source>
</evidence>
<dbReference type="InterPro" id="IPR034746">
    <property type="entry name" value="POTRA"/>
</dbReference>
<evidence type="ECO:0000256" key="6">
    <source>
        <dbReference type="ARBA" id="ARBA00023136"/>
    </source>
</evidence>
<feature type="domain" description="POTRA" evidence="9">
    <location>
        <begin position="183"/>
        <end position="251"/>
    </location>
</feature>
<keyword evidence="7" id="KW-0131">Cell cycle</keyword>
<dbReference type="GO" id="GO:0051301">
    <property type="term" value="P:cell division"/>
    <property type="evidence" value="ECO:0007669"/>
    <property type="project" value="UniProtKB-KW"/>
</dbReference>
<name>A0A6J6DB67_9ZZZZ</name>
<dbReference type="GO" id="GO:0005886">
    <property type="term" value="C:plasma membrane"/>
    <property type="evidence" value="ECO:0007669"/>
    <property type="project" value="TreeGrafter"/>
</dbReference>
<evidence type="ECO:0000256" key="2">
    <source>
        <dbReference type="ARBA" id="ARBA00022475"/>
    </source>
</evidence>
<dbReference type="PANTHER" id="PTHR37820">
    <property type="entry name" value="CELL DIVISION PROTEIN DIVIB"/>
    <property type="match status" value="1"/>
</dbReference>
<evidence type="ECO:0000256" key="3">
    <source>
        <dbReference type="ARBA" id="ARBA00022618"/>
    </source>
</evidence>
<keyword evidence="4 8" id="KW-0812">Transmembrane</keyword>
<evidence type="ECO:0000256" key="1">
    <source>
        <dbReference type="ARBA" id="ARBA00004370"/>
    </source>
</evidence>
<gene>
    <name evidence="10" type="ORF">UFOPK1572_00794</name>
</gene>
<proteinExistence type="predicted"/>
<dbReference type="Pfam" id="PF08478">
    <property type="entry name" value="POTRA_1"/>
    <property type="match status" value="1"/>
</dbReference>
<sequence length="385" mass="41953">MTRKDDGEKNNDEEIAITEVSAEVLEELSHLFGGTQGDEDSLEVVVVEVTDETSVVSADATTGHTVAIGKDLTPMAEVISLISEPGLEPDLTPAPADPLLTPMSQRGDVMEVVDDRGGTVVIVDDEMDRVVIVDEDRPDPRFEERQRRHKRRERLRKVKWFKLTLGISVLVAIVLGVLASPLFAIRNVVFEGNVYTSAQTIEDVTNLLEGTSVFTADTSAARDKVLEDPWVSEVRITTDFPGSALVEVAERVPVVWYVGEDQRARVIDARGFIIAVLEGWPTKYLQVTGTGASLEAGSFADDVYRAAAQLVLALPDEIRGRVKSLELAGGGELSMILKEGTIVRFGPPTDLQNKLVAVVVLFRRQDPATLLVVDVSTGNPTVQVR</sequence>
<evidence type="ECO:0000259" key="9">
    <source>
        <dbReference type="PROSITE" id="PS51779"/>
    </source>
</evidence>